<accession>A0ABV1M6P2</accession>
<evidence type="ECO:0000313" key="3">
    <source>
        <dbReference type="Proteomes" id="UP001433638"/>
    </source>
</evidence>
<dbReference type="Proteomes" id="UP001433638">
    <property type="component" value="Unassembled WGS sequence"/>
</dbReference>
<name>A0ABV1M6P2_9NEIS</name>
<proteinExistence type="predicted"/>
<evidence type="ECO:0000313" key="2">
    <source>
        <dbReference type="EMBL" id="MEQ6291858.1"/>
    </source>
</evidence>
<feature type="region of interest" description="Disordered" evidence="1">
    <location>
        <begin position="21"/>
        <end position="49"/>
    </location>
</feature>
<dbReference type="InterPro" id="IPR021973">
    <property type="entry name" value="SprA-related"/>
</dbReference>
<keyword evidence="2" id="KW-0482">Metalloprotease</keyword>
<dbReference type="Pfam" id="PF12118">
    <property type="entry name" value="SprA-related"/>
    <property type="match status" value="1"/>
</dbReference>
<keyword evidence="3" id="KW-1185">Reference proteome</keyword>
<evidence type="ECO:0000256" key="1">
    <source>
        <dbReference type="SAM" id="MobiDB-lite"/>
    </source>
</evidence>
<dbReference type="GO" id="GO:0008237">
    <property type="term" value="F:metallopeptidase activity"/>
    <property type="evidence" value="ECO:0007669"/>
    <property type="project" value="UniProtKB-KW"/>
</dbReference>
<reference evidence="2" key="1">
    <citation type="submission" date="2024-06" db="EMBL/GenBank/DDBJ databases">
        <title>Genome sequence of Vogesella sp. MAHUQ-64.</title>
        <authorList>
            <person name="Huq M.A."/>
        </authorList>
    </citation>
    <scope>NUCLEOTIDE SEQUENCE</scope>
    <source>
        <strain evidence="2">MAHUQ-64</strain>
    </source>
</reference>
<comment type="caution">
    <text evidence="2">The sequence shown here is derived from an EMBL/GenBank/DDBJ whole genome shotgun (WGS) entry which is preliminary data.</text>
</comment>
<protein>
    <submittedName>
        <fullName evidence="2">Metalloprotease CJM1_0395 family protein</fullName>
    </submittedName>
</protein>
<gene>
    <name evidence="2" type="ORF">ABNW52_14665</name>
</gene>
<keyword evidence="2" id="KW-0645">Protease</keyword>
<sequence length="184" mass="19114">MAISGISSSDSYGAALYSSEGDLSTIADRSPGYSRGGSKNGQLSDDDKTLVRALQNRDREVRAHEQAHLAAASGISVSGPSYDYQQGPDGVRYAIGGSVNIEVSPARTPEETAQKARIIQSAALAPAQPSGQDLAVAARARQMELKALAEAAQQRQQQSKLSQAYASGDGPVANLLGNAVDIQA</sequence>
<keyword evidence="2" id="KW-0378">Hydrolase</keyword>
<organism evidence="2 3">
    <name type="scientific">Vogesella oryzagri</name>
    <dbReference type="NCBI Taxonomy" id="3160864"/>
    <lineage>
        <taxon>Bacteria</taxon>
        <taxon>Pseudomonadati</taxon>
        <taxon>Pseudomonadota</taxon>
        <taxon>Betaproteobacteria</taxon>
        <taxon>Neisseriales</taxon>
        <taxon>Chromobacteriaceae</taxon>
        <taxon>Vogesella</taxon>
    </lineage>
</organism>
<dbReference type="RefSeq" id="WP_349589289.1">
    <property type="nucleotide sequence ID" value="NZ_JBEFLD010000007.1"/>
</dbReference>
<dbReference type="EMBL" id="JBEFLD010000007">
    <property type="protein sequence ID" value="MEQ6291858.1"/>
    <property type="molecule type" value="Genomic_DNA"/>
</dbReference>